<dbReference type="Pfam" id="PF13715">
    <property type="entry name" value="CarbopepD_reg_2"/>
    <property type="match status" value="1"/>
</dbReference>
<dbReference type="SUPFAM" id="SSF56935">
    <property type="entry name" value="Porins"/>
    <property type="match status" value="1"/>
</dbReference>
<evidence type="ECO:0000256" key="2">
    <source>
        <dbReference type="SAM" id="SignalP"/>
    </source>
</evidence>
<keyword evidence="1" id="KW-0472">Membrane</keyword>
<dbReference type="Proteomes" id="UP000192277">
    <property type="component" value="Unassembled WGS sequence"/>
</dbReference>
<dbReference type="InterPro" id="IPR023996">
    <property type="entry name" value="TonB-dep_OMP_SusC/RagA"/>
</dbReference>
<keyword evidence="1" id="KW-0813">Transport</keyword>
<name>A0ABX3NSH6_9BACT</name>
<comment type="caution">
    <text evidence="4">The sequence shown here is derived from an EMBL/GenBank/DDBJ whole genome shotgun (WGS) entry which is preliminary data.</text>
</comment>
<proteinExistence type="inferred from homology"/>
<keyword evidence="1" id="KW-0812">Transmembrane</keyword>
<dbReference type="EMBL" id="LWBO01000077">
    <property type="protein sequence ID" value="OQP40477.1"/>
    <property type="molecule type" value="Genomic_DNA"/>
</dbReference>
<protein>
    <submittedName>
        <fullName evidence="4">SusC/RagA family TonB-linked outer membrane protein</fullName>
    </submittedName>
</protein>
<keyword evidence="2" id="KW-0732">Signal</keyword>
<gene>
    <name evidence="4" type="ORF">A4D02_16330</name>
</gene>
<sequence>MRKAKLLMGIAMLISHFLFARQAGITGKITDSKDGTPIANATVKVKGGGATVTDPDGMFTLPHVAAGATLEVSSIGYLTKMVKIVAGKTISIQLNYDPKSLSEVVVTGVGVATSKKKIGISVEAITADKLPGVPSGSIDQALVGKIAGAQISSVDGTPGARTNILLRGINSLQAGTRPMILIDGIEVRATDLSALDLSNVERVEVVEGAASATIYGAQGANGAIQIFTKKGKAGKISIDVSSSYGIGTYLNTGNLHKPSTHGFKTDANNNVVDNNGVIIQVKPDGTYTAGVNIDGITQGGIVWNSTSPNTDGSKPYGQNLKYYDHFKQLFRSAATINNSISVSGGANKTDFALTASRSYQESAIRKNGALNRYNFTSNVGTELFKGFKLRSITQLIYQKNNFNPYYAGGSDAIYQMLNSSPFFDLNWKDANGDYAYRLNATPVSINGANPNYYFEYAQGTDETVDIIQNIQAAYHVNRFLDLEAKYGINYEKEDIANIYKNQSQNINALSRSAFIGGFSSNAGGLSNTTNTTTFQNALTSATFHLDLDKELHIKLPITSTTYAAYDYRKNVYKQYTTTGDALQLYPIYNMRQTNTQQVTVDTKKPFVTFGWLVDQAFDYGSIAGIKAGLRSDYSSTFGRGATPQTFYHGNGYLRVSQFNFWEGLSGIIPEFKLRGGYGEAGIQPGAFDRYVVLSTKSIGSALGFYTPSTQSNPDLRVEISKETEIGTDVTVNLNKGEWFSSLGISSTFWKRKSKDVIYAVDAPPSSGGGSYLTNAFSLSSNGFQFSLNLNVAATKNLTWDFTTTFGHQTSKIDAVSTNQDIVLTASAGNTNLVLKAGDKIGQIYGLKAFTSVEQTRKDGSSYINKADAGKYQLVNGYLVDTATRGIMFTNETYALGDPNPKFNASFINSIRFKDFITLAFQFDWIYKSHLYNQTKEWMYRDGIHGDFGDKVTINGQTAAFSNYYISAYSDMWGSINGARNSTKDYFYEDASFVRLRNVSLAIDAARLVHIKYFQKLQLVLSGRNLWTVTKYTGLDPEINTSTTSNSSYERGIDHNSMPNIKTYQIGLNLGF</sequence>
<dbReference type="Gene3D" id="2.60.40.1120">
    <property type="entry name" value="Carboxypeptidase-like, regulatory domain"/>
    <property type="match status" value="1"/>
</dbReference>
<dbReference type="SUPFAM" id="SSF49464">
    <property type="entry name" value="Carboxypeptidase regulatory domain-like"/>
    <property type="match status" value="1"/>
</dbReference>
<evidence type="ECO:0000256" key="1">
    <source>
        <dbReference type="PROSITE-ProRule" id="PRU01360"/>
    </source>
</evidence>
<dbReference type="Gene3D" id="2.170.130.10">
    <property type="entry name" value="TonB-dependent receptor, plug domain"/>
    <property type="match status" value="1"/>
</dbReference>
<feature type="signal peptide" evidence="2">
    <location>
        <begin position="1"/>
        <end position="20"/>
    </location>
</feature>
<dbReference type="InterPro" id="IPR012910">
    <property type="entry name" value="Plug_dom"/>
</dbReference>
<evidence type="ECO:0000259" key="3">
    <source>
        <dbReference type="Pfam" id="PF07715"/>
    </source>
</evidence>
<dbReference type="InterPro" id="IPR037066">
    <property type="entry name" value="Plug_dom_sf"/>
</dbReference>
<dbReference type="InterPro" id="IPR008969">
    <property type="entry name" value="CarboxyPept-like_regulatory"/>
</dbReference>
<organism evidence="4 5">
    <name type="scientific">Niastella koreensis</name>
    <dbReference type="NCBI Taxonomy" id="354356"/>
    <lineage>
        <taxon>Bacteria</taxon>
        <taxon>Pseudomonadati</taxon>
        <taxon>Bacteroidota</taxon>
        <taxon>Chitinophagia</taxon>
        <taxon>Chitinophagales</taxon>
        <taxon>Chitinophagaceae</taxon>
        <taxon>Niastella</taxon>
    </lineage>
</organism>
<dbReference type="NCBIfam" id="TIGR04056">
    <property type="entry name" value="OMP_RagA_SusC"/>
    <property type="match status" value="1"/>
</dbReference>
<comment type="subcellular location">
    <subcellularLocation>
        <location evidence="1">Cell outer membrane</location>
        <topology evidence="1">Multi-pass membrane protein</topology>
    </subcellularLocation>
</comment>
<dbReference type="RefSeq" id="WP_014217616.1">
    <property type="nucleotide sequence ID" value="NZ_LWBO01000077.1"/>
</dbReference>
<keyword evidence="1" id="KW-0998">Cell outer membrane</keyword>
<dbReference type="PROSITE" id="PS52016">
    <property type="entry name" value="TONB_DEPENDENT_REC_3"/>
    <property type="match status" value="1"/>
</dbReference>
<keyword evidence="1" id="KW-1134">Transmembrane beta strand</keyword>
<feature type="domain" description="TonB-dependent receptor plug" evidence="3">
    <location>
        <begin position="115"/>
        <end position="223"/>
    </location>
</feature>
<evidence type="ECO:0000313" key="5">
    <source>
        <dbReference type="Proteomes" id="UP000192277"/>
    </source>
</evidence>
<comment type="similarity">
    <text evidence="1">Belongs to the TonB-dependent receptor family.</text>
</comment>
<accession>A0ABX3NSH6</accession>
<dbReference type="InterPro" id="IPR039426">
    <property type="entry name" value="TonB-dep_rcpt-like"/>
</dbReference>
<keyword evidence="5" id="KW-1185">Reference proteome</keyword>
<dbReference type="Pfam" id="PF07715">
    <property type="entry name" value="Plug"/>
    <property type="match status" value="1"/>
</dbReference>
<reference evidence="4 5" key="1">
    <citation type="submission" date="2016-04" db="EMBL/GenBank/DDBJ databases">
        <authorList>
            <person name="Chen L."/>
            <person name="Zhuang W."/>
            <person name="Wang G."/>
        </authorList>
    </citation>
    <scope>NUCLEOTIDE SEQUENCE [LARGE SCALE GENOMIC DNA]</scope>
    <source>
        <strain evidence="5">GR20</strain>
    </source>
</reference>
<evidence type="ECO:0000313" key="4">
    <source>
        <dbReference type="EMBL" id="OQP40477.1"/>
    </source>
</evidence>
<feature type="chain" id="PRO_5045146904" evidence="2">
    <location>
        <begin position="21"/>
        <end position="1071"/>
    </location>
</feature>